<comment type="caution">
    <text evidence="2">The sequence shown here is derived from an EMBL/GenBank/DDBJ whole genome shotgun (WGS) entry which is preliminary data.</text>
</comment>
<proteinExistence type="predicted"/>
<reference evidence="2" key="1">
    <citation type="submission" date="2022-12" db="EMBL/GenBank/DDBJ databases">
        <title>Whole genome sequence of Mycolicibacterium iranicum strain SBH312.</title>
        <authorList>
            <person name="Jani J."/>
            <person name="Arifin Mustapha Z."/>
            <person name="Ahmed K."/>
            <person name="Kai Ling C."/>
        </authorList>
    </citation>
    <scope>NUCLEOTIDE SEQUENCE</scope>
    <source>
        <strain evidence="2">SBH312</strain>
    </source>
</reference>
<keyword evidence="3" id="KW-1185">Reference proteome</keyword>
<dbReference type="Proteomes" id="UP001084650">
    <property type="component" value="Unassembled WGS sequence"/>
</dbReference>
<gene>
    <name evidence="2" type="ORF">OY187_09970</name>
</gene>
<keyword evidence="1" id="KW-0732">Signal</keyword>
<evidence type="ECO:0000313" key="3">
    <source>
        <dbReference type="Proteomes" id="UP001084650"/>
    </source>
</evidence>
<feature type="signal peptide" evidence="1">
    <location>
        <begin position="1"/>
        <end position="33"/>
    </location>
</feature>
<evidence type="ECO:0000256" key="1">
    <source>
        <dbReference type="SAM" id="SignalP"/>
    </source>
</evidence>
<evidence type="ECO:0000313" key="2">
    <source>
        <dbReference type="EMBL" id="MCZ0728376.1"/>
    </source>
</evidence>
<sequence>MVKRVRSLMIAGLAVAALPGAVVLIAPAGTASADVCVGGGRRIYVAGCADLTPDYYAPMPGDYPPPPVSGCVGWNGRWVHASGCN</sequence>
<name>A0ABT4HDV5_MYCIR</name>
<dbReference type="RefSeq" id="WP_268785915.1">
    <property type="nucleotide sequence ID" value="NZ_JAPQYE010000003.1"/>
</dbReference>
<dbReference type="EMBL" id="JAPQYE010000003">
    <property type="protein sequence ID" value="MCZ0728376.1"/>
    <property type="molecule type" value="Genomic_DNA"/>
</dbReference>
<feature type="chain" id="PRO_5045447267" description="RNA-binding protein" evidence="1">
    <location>
        <begin position="34"/>
        <end position="85"/>
    </location>
</feature>
<organism evidence="2 3">
    <name type="scientific">Mycolicibacterium iranicum</name>
    <name type="common">Mycobacterium iranicum</name>
    <dbReference type="NCBI Taxonomy" id="912594"/>
    <lineage>
        <taxon>Bacteria</taxon>
        <taxon>Bacillati</taxon>
        <taxon>Actinomycetota</taxon>
        <taxon>Actinomycetes</taxon>
        <taxon>Mycobacteriales</taxon>
        <taxon>Mycobacteriaceae</taxon>
        <taxon>Mycolicibacterium</taxon>
    </lineage>
</organism>
<protein>
    <recommendedName>
        <fullName evidence="4">RNA-binding protein</fullName>
    </recommendedName>
</protein>
<accession>A0ABT4HDV5</accession>
<evidence type="ECO:0008006" key="4">
    <source>
        <dbReference type="Google" id="ProtNLM"/>
    </source>
</evidence>